<organism evidence="4 5">
    <name type="scientific">Cyprinodon variegatus</name>
    <name type="common">Sheepshead minnow</name>
    <dbReference type="NCBI Taxonomy" id="28743"/>
    <lineage>
        <taxon>Eukaryota</taxon>
        <taxon>Metazoa</taxon>
        <taxon>Chordata</taxon>
        <taxon>Craniata</taxon>
        <taxon>Vertebrata</taxon>
        <taxon>Euteleostomi</taxon>
        <taxon>Actinopterygii</taxon>
        <taxon>Neopterygii</taxon>
        <taxon>Teleostei</taxon>
        <taxon>Neoteleostei</taxon>
        <taxon>Acanthomorphata</taxon>
        <taxon>Ovalentaria</taxon>
        <taxon>Atherinomorphae</taxon>
        <taxon>Cyprinodontiformes</taxon>
        <taxon>Cyprinodontidae</taxon>
        <taxon>Cyprinodon</taxon>
    </lineage>
</organism>
<feature type="region of interest" description="Disordered" evidence="2">
    <location>
        <begin position="642"/>
        <end position="661"/>
    </location>
</feature>
<dbReference type="PROSITE" id="PS00109">
    <property type="entry name" value="PROTEIN_KINASE_TYR"/>
    <property type="match status" value="1"/>
</dbReference>
<evidence type="ECO:0000313" key="5">
    <source>
        <dbReference type="Proteomes" id="UP000265020"/>
    </source>
</evidence>
<reference evidence="4" key="1">
    <citation type="submission" date="2025-08" db="UniProtKB">
        <authorList>
            <consortium name="Ensembl"/>
        </authorList>
    </citation>
    <scope>IDENTIFICATION</scope>
</reference>
<feature type="compositionally biased region" description="Basic and acidic residues" evidence="2">
    <location>
        <begin position="289"/>
        <end position="301"/>
    </location>
</feature>
<dbReference type="InterPro" id="IPR011009">
    <property type="entry name" value="Kinase-like_dom_sf"/>
</dbReference>
<feature type="compositionally biased region" description="Low complexity" evidence="2">
    <location>
        <begin position="386"/>
        <end position="405"/>
    </location>
</feature>
<feature type="compositionally biased region" description="Polar residues" evidence="2">
    <location>
        <begin position="317"/>
        <end position="336"/>
    </location>
</feature>
<evidence type="ECO:0000259" key="3">
    <source>
        <dbReference type="PROSITE" id="PS50011"/>
    </source>
</evidence>
<dbReference type="GeneTree" id="ENSGT00940000157066"/>
<feature type="compositionally biased region" description="Polar residues" evidence="2">
    <location>
        <begin position="642"/>
        <end position="651"/>
    </location>
</feature>
<name>A0A3Q2G1A4_CYPVA</name>
<dbReference type="Proteomes" id="UP000265020">
    <property type="component" value="Unassembled WGS sequence"/>
</dbReference>
<dbReference type="PANTHER" id="PTHR22972:SF3">
    <property type="entry name" value="INACTIVE TYROSINE-PROTEIN KINASE PRAG1"/>
    <property type="match status" value="1"/>
</dbReference>
<dbReference type="InterPro" id="IPR051511">
    <property type="entry name" value="MitoQC_Scaffold_Kinases"/>
</dbReference>
<dbReference type="PANTHER" id="PTHR22972">
    <property type="entry name" value="SERINE/THREONINE PROTEIN KINASE"/>
    <property type="match status" value="1"/>
</dbReference>
<dbReference type="SUPFAM" id="SSF56112">
    <property type="entry name" value="Protein kinase-like (PK-like)"/>
    <property type="match status" value="1"/>
</dbReference>
<comment type="similarity">
    <text evidence="1">Belongs to the protein kinase superfamily.</text>
</comment>
<dbReference type="GO" id="GO:0005524">
    <property type="term" value="F:ATP binding"/>
    <property type="evidence" value="ECO:0007669"/>
    <property type="project" value="InterPro"/>
</dbReference>
<feature type="compositionally biased region" description="Low complexity" evidence="2">
    <location>
        <begin position="236"/>
        <end position="251"/>
    </location>
</feature>
<dbReference type="AlphaFoldDB" id="A0A3Q2G1A4"/>
<protein>
    <submittedName>
        <fullName evidence="4">PEAK1 related, kinase-activating pseudokinase 1</fullName>
    </submittedName>
</protein>
<dbReference type="SMART" id="SM00220">
    <property type="entry name" value="S_TKc"/>
    <property type="match status" value="1"/>
</dbReference>
<proteinExistence type="inferred from homology"/>
<dbReference type="InterPro" id="IPR000719">
    <property type="entry name" value="Prot_kinase_dom"/>
</dbReference>
<dbReference type="Gene3D" id="1.10.510.10">
    <property type="entry name" value="Transferase(Phosphotransferase) domain 1"/>
    <property type="match status" value="1"/>
</dbReference>
<feature type="region of interest" description="Disordered" evidence="2">
    <location>
        <begin position="201"/>
        <end position="302"/>
    </location>
</feature>
<feature type="compositionally biased region" description="Low complexity" evidence="2">
    <location>
        <begin position="577"/>
        <end position="592"/>
    </location>
</feature>
<evidence type="ECO:0000256" key="2">
    <source>
        <dbReference type="SAM" id="MobiDB-lite"/>
    </source>
</evidence>
<feature type="compositionally biased region" description="Low complexity" evidence="2">
    <location>
        <begin position="201"/>
        <end position="221"/>
    </location>
</feature>
<feature type="region of interest" description="Disordered" evidence="2">
    <location>
        <begin position="317"/>
        <end position="405"/>
    </location>
</feature>
<keyword evidence="5" id="KW-1185">Reference proteome</keyword>
<dbReference type="InterPro" id="IPR008266">
    <property type="entry name" value="Tyr_kinase_AS"/>
</dbReference>
<accession>A0A3Q2G1A4</accession>
<feature type="region of interest" description="Disordered" evidence="2">
    <location>
        <begin position="575"/>
        <end position="605"/>
    </location>
</feature>
<dbReference type="GO" id="GO:0004672">
    <property type="term" value="F:protein kinase activity"/>
    <property type="evidence" value="ECO:0007669"/>
    <property type="project" value="InterPro"/>
</dbReference>
<sequence length="1176" mass="129614">ERTKKNVNSKPKMSACGDFAEHVWKPGSCKNCFHPLSAHKTGHASDDNVSSGCLKISLGGEEGGVTAPSPYSKPTIAVKPTMMSFDTSETKDDNQKSPTERMGLKKLLNMPLLYIDDNNGCIKAHKEVLQSPDAKINYNSCLSLSPSIVPKDSFLISNVFVSQEEGRGSKSFKKNANGDSCWQQNNTAAIAQASFSTIPALSKDNSLSDSPSSCHSSTDSLPGPNGSVEKQNELVSPSSTFSPESTPNSPSVQKDSEPIYAESTKRKSRPPGNGPPSSPESQNQIKQSKVSESEGSGESKRATITVMAAHTEENNRTFFLSSPDSGVGTQCHFSPTSRKDPSSPAFRWPSPSHSAASQGREASLSPNLHPKPQSSPPIPPKRSSRSPKLGTSSLSPSMSSPVLLPEFPKLGTSSLTTSMSSPIPLPELPMLFLVSAREGHFKGPTDNQSATSERLHKSSHHSSGWNCRIEEEEEVEERKGVEKKKLFATNSGTTSQESGLINGAAVWKEASDCKTHSKHATFFSSLKAFFEYFFWEKKLNLTDIIKATDAYFFFLFFYLGSRDSARMSCSSPFPRTSVASAPGSPHSSSFSSLNHQPPPLPEKKMVNRTVSAPDSANGKPFVRAYPRLPFAGSESNVCRSADASSRTSLPSSPVDARPVFSSNESLDRCHLPLARPSKSRTLDEQQKAQGRLGVHCRTSITCLSSPQLSAPFSAAEAGSAPNLGSSLQLQNLLSNIDSREGVYSKLGGLYAESLRRLALKCEDHFTRSQKNPLRFDESNWSLFRLTSNKPSCNAGDAVYYSAACALDPRNSYAVKSKQGHLYGLTVQQIIPTHFNIQQDCGHFLACVPQSMLPSDEVSLRAAPTPVSPQCAASAQAQQAEQERVVVITPEIPHQTAADFVREWEMFHKTQPEVYERRVCFLLLQLCNGLEHLKEHGVTHRDLCLENLLLVPRQNRASLLDVQRHLPRLLISNFAKAKRRSSEDAASTNGDPRIKRDHARLAPEIVSAAQYRKFDEFQAGILIYELLHQPNPFEVSPALREQDYRCEDLPPVPPVSIYSSGLQRLAQLLLQPDPIKRIHIQEAKRILQSLLWGPRRDLMEQQWERHRRGGIFVDGSRNEGLLNWLDVKRALLMMKFAERSLEPERNAELEDWLCCQYFSTAHPLSLCHTAELLYSLK</sequence>
<dbReference type="PROSITE" id="PS50011">
    <property type="entry name" value="PROTEIN_KINASE_DOM"/>
    <property type="match status" value="1"/>
</dbReference>
<feature type="domain" description="Protein kinase" evidence="3">
    <location>
        <begin position="712"/>
        <end position="1090"/>
    </location>
</feature>
<dbReference type="Ensembl" id="ENSCVAT00000031541.1">
    <property type="protein sequence ID" value="ENSCVAP00000015495.1"/>
    <property type="gene ID" value="ENSCVAG00000018337.1"/>
</dbReference>
<dbReference type="Pfam" id="PF00069">
    <property type="entry name" value="Pkinase"/>
    <property type="match status" value="1"/>
</dbReference>
<evidence type="ECO:0000313" key="4">
    <source>
        <dbReference type="Ensembl" id="ENSCVAP00000015495.1"/>
    </source>
</evidence>
<feature type="region of interest" description="Disordered" evidence="2">
    <location>
        <begin position="442"/>
        <end position="468"/>
    </location>
</feature>
<reference evidence="4" key="2">
    <citation type="submission" date="2025-09" db="UniProtKB">
        <authorList>
            <consortium name="Ensembl"/>
        </authorList>
    </citation>
    <scope>IDENTIFICATION</scope>
</reference>
<evidence type="ECO:0000256" key="1">
    <source>
        <dbReference type="ARBA" id="ARBA00038349"/>
    </source>
</evidence>